<protein>
    <submittedName>
        <fullName evidence="1">Uncharacterized protein</fullName>
    </submittedName>
</protein>
<dbReference type="EMBL" id="MU393557">
    <property type="protein sequence ID" value="KAI4861276.1"/>
    <property type="molecule type" value="Genomic_DNA"/>
</dbReference>
<name>A0ACB9YPF7_9PEZI</name>
<dbReference type="Proteomes" id="UP001497700">
    <property type="component" value="Unassembled WGS sequence"/>
</dbReference>
<comment type="caution">
    <text evidence="1">The sequence shown here is derived from an EMBL/GenBank/DDBJ whole genome shotgun (WGS) entry which is preliminary data.</text>
</comment>
<evidence type="ECO:0000313" key="1">
    <source>
        <dbReference type="EMBL" id="KAI4861276.1"/>
    </source>
</evidence>
<reference evidence="1 2" key="1">
    <citation type="journal article" date="2022" name="New Phytol.">
        <title>Ecological generalism drives hyperdiversity of secondary metabolite gene clusters in xylarialean endophytes.</title>
        <authorList>
            <person name="Franco M.E.E."/>
            <person name="Wisecaver J.H."/>
            <person name="Arnold A.E."/>
            <person name="Ju Y.M."/>
            <person name="Slot J.C."/>
            <person name="Ahrendt S."/>
            <person name="Moore L.P."/>
            <person name="Eastman K.E."/>
            <person name="Scott K."/>
            <person name="Konkel Z."/>
            <person name="Mondo S.J."/>
            <person name="Kuo A."/>
            <person name="Hayes R.D."/>
            <person name="Haridas S."/>
            <person name="Andreopoulos B."/>
            <person name="Riley R."/>
            <person name="LaButti K."/>
            <person name="Pangilinan J."/>
            <person name="Lipzen A."/>
            <person name="Amirebrahimi M."/>
            <person name="Yan J."/>
            <person name="Adam C."/>
            <person name="Keymanesh K."/>
            <person name="Ng V."/>
            <person name="Louie K."/>
            <person name="Northen T."/>
            <person name="Drula E."/>
            <person name="Henrissat B."/>
            <person name="Hsieh H.M."/>
            <person name="Youens-Clark K."/>
            <person name="Lutzoni F."/>
            <person name="Miadlikowska J."/>
            <person name="Eastwood D.C."/>
            <person name="Hamelin R.C."/>
            <person name="Grigoriev I.V."/>
            <person name="U'Ren J.M."/>
        </authorList>
    </citation>
    <scope>NUCLEOTIDE SEQUENCE [LARGE SCALE GENOMIC DNA]</scope>
    <source>
        <strain evidence="1 2">CBS 119005</strain>
    </source>
</reference>
<evidence type="ECO:0000313" key="2">
    <source>
        <dbReference type="Proteomes" id="UP001497700"/>
    </source>
</evidence>
<gene>
    <name evidence="1" type="ORF">F4820DRAFT_73546</name>
</gene>
<sequence>MPSIDLEYPKQPYSKVNRYDSRASYALETIHSIVNTCPIVHVSFTVPDSPFPTILPMIGQMGSFERPSADTGDVLELYLHGYVSSRIINMSRKANGSGGSGESSPGEAAAAAEGLPICVAASHVDGLVLALTPNSHSYNYRSAVLFGHAALVTDVAEKLYAMELITDGVARDRYRHTRVPPNAAEMQSTSVLRVRVAAGSAKVRSGMPSDDRADREDGALLGRVWTGVVPIHYALGEPLPGPYNRVDRVPAYLEEFRAEYNRDAREAALEAAAVPVKAAGAKRDD</sequence>
<organism evidence="1 2">
    <name type="scientific">Hypoxylon rubiginosum</name>
    <dbReference type="NCBI Taxonomy" id="110542"/>
    <lineage>
        <taxon>Eukaryota</taxon>
        <taxon>Fungi</taxon>
        <taxon>Dikarya</taxon>
        <taxon>Ascomycota</taxon>
        <taxon>Pezizomycotina</taxon>
        <taxon>Sordariomycetes</taxon>
        <taxon>Xylariomycetidae</taxon>
        <taxon>Xylariales</taxon>
        <taxon>Hypoxylaceae</taxon>
        <taxon>Hypoxylon</taxon>
    </lineage>
</organism>
<accession>A0ACB9YPF7</accession>
<proteinExistence type="predicted"/>
<keyword evidence="2" id="KW-1185">Reference proteome</keyword>